<feature type="region of interest" description="Disordered" evidence="1">
    <location>
        <begin position="1"/>
        <end position="36"/>
    </location>
</feature>
<evidence type="ECO:0000313" key="3">
    <source>
        <dbReference type="Proteomes" id="UP001366085"/>
    </source>
</evidence>
<dbReference type="Proteomes" id="UP001366085">
    <property type="component" value="Unassembled WGS sequence"/>
</dbReference>
<comment type="caution">
    <text evidence="2">The sequence shown here is derived from an EMBL/GenBank/DDBJ whole genome shotgun (WGS) entry which is preliminary data.</text>
</comment>
<name>A0ABU8LM42_9MICO</name>
<keyword evidence="2" id="KW-0378">Hydrolase</keyword>
<reference evidence="2 3" key="1">
    <citation type="submission" date="2024-02" db="EMBL/GenBank/DDBJ databases">
        <authorList>
            <person name="Saticioglu I.B."/>
        </authorList>
    </citation>
    <scope>NUCLEOTIDE SEQUENCE [LARGE SCALE GENOMIC DNA]</scope>
    <source>
        <strain evidence="2 3">Mu-43</strain>
    </source>
</reference>
<keyword evidence="3" id="KW-1185">Reference proteome</keyword>
<dbReference type="GO" id="GO:0004519">
    <property type="term" value="F:endonuclease activity"/>
    <property type="evidence" value="ECO:0007669"/>
    <property type="project" value="UniProtKB-KW"/>
</dbReference>
<evidence type="ECO:0000313" key="2">
    <source>
        <dbReference type="EMBL" id="MEJ1092303.1"/>
    </source>
</evidence>
<proteinExistence type="predicted"/>
<keyword evidence="2" id="KW-0540">Nuclease</keyword>
<gene>
    <name evidence="2" type="ORF">WDU93_11470</name>
</gene>
<dbReference type="EMBL" id="JBBDGN010000011">
    <property type="protein sequence ID" value="MEJ1092303.1"/>
    <property type="molecule type" value="Genomic_DNA"/>
</dbReference>
<sequence>MSESPRDSRYHRLDDATFILPQTAPRKGRKAPPPPLGVRVQSADIEAEVRHPGFHHDGRRTSGAWVVERHDFGVCPICLSTKDLTEEHVPMRALGGRAMTRTCKECNNRLGSLSEAALSALVAGEVVVEAESDALDGFRGVRKATAALRQAPFSPPTMHVTSGDPELLTTIAAGEPLSVRYRLLDPVPSGIAILKYAYLAACVWLREIPYSQEAKSIRAVLMAVRDGQELSEDVRKDVVGLVNSMVLVENPSYDLGPIVLVEPTSTDAGWAFVLGQRLRCPWPFTGLQPTDRRDP</sequence>
<evidence type="ECO:0000256" key="1">
    <source>
        <dbReference type="SAM" id="MobiDB-lite"/>
    </source>
</evidence>
<accession>A0ABU8LM42</accession>
<dbReference type="RefSeq" id="WP_337320710.1">
    <property type="nucleotide sequence ID" value="NZ_JBBDGN010000011.1"/>
</dbReference>
<organism evidence="2 3">
    <name type="scientific">Microbacterium istanbulense</name>
    <dbReference type="NCBI Taxonomy" id="3122049"/>
    <lineage>
        <taxon>Bacteria</taxon>
        <taxon>Bacillati</taxon>
        <taxon>Actinomycetota</taxon>
        <taxon>Actinomycetes</taxon>
        <taxon>Micrococcales</taxon>
        <taxon>Microbacteriaceae</taxon>
        <taxon>Microbacterium</taxon>
    </lineage>
</organism>
<feature type="compositionally biased region" description="Basic and acidic residues" evidence="1">
    <location>
        <begin position="1"/>
        <end position="15"/>
    </location>
</feature>
<keyword evidence="2" id="KW-0255">Endonuclease</keyword>
<protein>
    <submittedName>
        <fullName evidence="2">HNH endonuclease</fullName>
    </submittedName>
</protein>